<dbReference type="InterPro" id="IPR011251">
    <property type="entry name" value="Luciferase-like_dom"/>
</dbReference>
<dbReference type="PANTHER" id="PTHR30137:SF15">
    <property type="entry name" value="BLL6902 PROTEIN"/>
    <property type="match status" value="1"/>
</dbReference>
<dbReference type="Gene3D" id="3.20.20.30">
    <property type="entry name" value="Luciferase-like domain"/>
    <property type="match status" value="1"/>
</dbReference>
<dbReference type="PANTHER" id="PTHR30137">
    <property type="entry name" value="LUCIFERASE-LIKE MONOOXYGENASE"/>
    <property type="match status" value="1"/>
</dbReference>
<dbReference type="SUPFAM" id="SSF51679">
    <property type="entry name" value="Bacterial luciferase-like"/>
    <property type="match status" value="1"/>
</dbReference>
<dbReference type="AlphaFoldDB" id="A0A9X3E435"/>
<gene>
    <name evidence="2" type="ORF">OSH07_09440</name>
</gene>
<evidence type="ECO:0000313" key="2">
    <source>
        <dbReference type="EMBL" id="MCX5569413.1"/>
    </source>
</evidence>
<evidence type="ECO:0000259" key="1">
    <source>
        <dbReference type="Pfam" id="PF00296"/>
    </source>
</evidence>
<keyword evidence="3" id="KW-1185">Reference proteome</keyword>
<dbReference type="InterPro" id="IPR050766">
    <property type="entry name" value="Bact_Lucif_Oxidored"/>
</dbReference>
<sequence length="348" mass="37892">MKKKIGFLSFGHYQPARGSQARTAQDALIQSIELAVAAEEIGIDGAFFRVHHFAPQAASPFPVLAAIAARTKRIEFGTGVVDMRYENPLYMAEEAAATDLIGHGRLQLGISRGSPEPAERGWESFGFDSGDDPSGATLARYHTEVFRAAINGAGVARADPRMTRSSGALAIQPQSPGLSERIWWGAGTRQTAVWTAEQGMNLMSSTLLTEDTGVPFSELQAEQIRLYREAWTKAGHQRAPRVSVSRSVMPITDDIDRMYFGARDGSDQDQVGWLDGRISRFGKSYTGEPDVIAAELAKDEAVRDADTLLLTVPNQLGVEYNAKMLKTIADHVAPAIGWKREEVELATA</sequence>
<dbReference type="InterPro" id="IPR036661">
    <property type="entry name" value="Luciferase-like_sf"/>
</dbReference>
<feature type="domain" description="Luciferase-like" evidence="1">
    <location>
        <begin position="10"/>
        <end position="249"/>
    </location>
</feature>
<dbReference type="EMBL" id="JAPKNK010000003">
    <property type="protein sequence ID" value="MCX5569413.1"/>
    <property type="molecule type" value="Genomic_DNA"/>
</dbReference>
<proteinExistence type="predicted"/>
<organism evidence="2 3">
    <name type="scientific">Kaistia nematophila</name>
    <dbReference type="NCBI Taxonomy" id="2994654"/>
    <lineage>
        <taxon>Bacteria</taxon>
        <taxon>Pseudomonadati</taxon>
        <taxon>Pseudomonadota</taxon>
        <taxon>Alphaproteobacteria</taxon>
        <taxon>Hyphomicrobiales</taxon>
        <taxon>Kaistiaceae</taxon>
        <taxon>Kaistia</taxon>
    </lineage>
</organism>
<reference evidence="2" key="1">
    <citation type="submission" date="2022-11" db="EMBL/GenBank/DDBJ databases">
        <title>Biodiversity and phylogenetic relationships of bacteria.</title>
        <authorList>
            <person name="Machado R.A.R."/>
            <person name="Bhat A."/>
            <person name="Loulou A."/>
            <person name="Kallel S."/>
        </authorList>
    </citation>
    <scope>NUCLEOTIDE SEQUENCE</scope>
    <source>
        <strain evidence="2">K-TC2</strain>
    </source>
</reference>
<comment type="caution">
    <text evidence="2">The sequence shown here is derived from an EMBL/GenBank/DDBJ whole genome shotgun (WGS) entry which is preliminary data.</text>
</comment>
<protein>
    <submittedName>
        <fullName evidence="2">LLM class flavin-dependent oxidoreductase</fullName>
    </submittedName>
</protein>
<evidence type="ECO:0000313" key="3">
    <source>
        <dbReference type="Proteomes" id="UP001144805"/>
    </source>
</evidence>
<dbReference type="Proteomes" id="UP001144805">
    <property type="component" value="Unassembled WGS sequence"/>
</dbReference>
<accession>A0A9X3E435</accession>
<dbReference type="RefSeq" id="WP_266338385.1">
    <property type="nucleotide sequence ID" value="NZ_JAPKNK010000003.1"/>
</dbReference>
<name>A0A9X3E435_9HYPH</name>
<dbReference type="GO" id="GO:0016705">
    <property type="term" value="F:oxidoreductase activity, acting on paired donors, with incorporation or reduction of molecular oxygen"/>
    <property type="evidence" value="ECO:0007669"/>
    <property type="project" value="InterPro"/>
</dbReference>
<dbReference type="Pfam" id="PF00296">
    <property type="entry name" value="Bac_luciferase"/>
    <property type="match status" value="1"/>
</dbReference>
<dbReference type="GO" id="GO:0005829">
    <property type="term" value="C:cytosol"/>
    <property type="evidence" value="ECO:0007669"/>
    <property type="project" value="TreeGrafter"/>
</dbReference>